<keyword evidence="3" id="KW-1185">Reference proteome</keyword>
<dbReference type="OrthoDB" id="36578at2157"/>
<dbReference type="SUPFAM" id="SSF57667">
    <property type="entry name" value="beta-beta-alpha zinc fingers"/>
    <property type="match status" value="1"/>
</dbReference>
<dbReference type="InterPro" id="IPR036236">
    <property type="entry name" value="Znf_C2H2_sf"/>
</dbReference>
<dbReference type="Gene3D" id="3.30.160.60">
    <property type="entry name" value="Classic Zinc Finger"/>
    <property type="match status" value="1"/>
</dbReference>
<dbReference type="Pfam" id="PF00096">
    <property type="entry name" value="zf-C2H2"/>
    <property type="match status" value="2"/>
</dbReference>
<dbReference type="PROSITE" id="PS50157">
    <property type="entry name" value="ZINC_FINGER_C2H2_2"/>
    <property type="match status" value="2"/>
</dbReference>
<reference evidence="3" key="1">
    <citation type="submission" date="2015-10" db="EMBL/GenBank/DDBJ databases">
        <title>Niche specialization of a soil ammonia-oxidizing archaeon, Candidatus Nitrosocosmicus oleophilus.</title>
        <authorList>
            <person name="Jung M.-Y."/>
            <person name="Rhee S.-K."/>
        </authorList>
    </citation>
    <scope>NUCLEOTIDE SEQUENCE [LARGE SCALE GENOMIC DNA]</scope>
    <source>
        <strain evidence="3">MY3</strain>
    </source>
</reference>
<dbReference type="KEGG" id="taa:NMY3_02725"/>
<protein>
    <submittedName>
        <fullName evidence="2">Zinc finger, C2H2 type</fullName>
    </submittedName>
</protein>
<dbReference type="EMBL" id="CP012850">
    <property type="protein sequence ID" value="ALI36915.1"/>
    <property type="molecule type" value="Genomic_DNA"/>
</dbReference>
<sequence>MDFSALFKKHRCDICGRRFRKVEDAMHHQLLFHSNNQSYDCSNCGDKFSDMDKLKDHIRKNHSYKK</sequence>
<name>A0A654M0D4_9ARCH</name>
<dbReference type="AlphaFoldDB" id="A0A654M0D4"/>
<gene>
    <name evidence="2" type="ORF">NMY3_02725</name>
</gene>
<proteinExistence type="predicted"/>
<organism evidence="2 3">
    <name type="scientific">Candidatus Nitrosocosmicus oleophilus</name>
    <dbReference type="NCBI Taxonomy" id="1353260"/>
    <lineage>
        <taxon>Archaea</taxon>
        <taxon>Nitrososphaerota</taxon>
        <taxon>Nitrososphaeria</taxon>
        <taxon>Nitrososphaerales</taxon>
        <taxon>Nitrososphaeraceae</taxon>
        <taxon>Candidatus Nitrosocosmicus</taxon>
    </lineage>
</organism>
<feature type="domain" description="C2H2-type" evidence="1">
    <location>
        <begin position="10"/>
        <end position="38"/>
    </location>
</feature>
<evidence type="ECO:0000313" key="2">
    <source>
        <dbReference type="EMBL" id="ALI36915.1"/>
    </source>
</evidence>
<dbReference type="PROSITE" id="PS00028">
    <property type="entry name" value="ZINC_FINGER_C2H2_1"/>
    <property type="match status" value="2"/>
</dbReference>
<evidence type="ECO:0000313" key="3">
    <source>
        <dbReference type="Proteomes" id="UP000058925"/>
    </source>
</evidence>
<feature type="domain" description="C2H2-type" evidence="1">
    <location>
        <begin position="39"/>
        <end position="66"/>
    </location>
</feature>
<accession>A0A654M0D4</accession>
<dbReference type="SMART" id="SM00355">
    <property type="entry name" value="ZnF_C2H2"/>
    <property type="match status" value="2"/>
</dbReference>
<dbReference type="Proteomes" id="UP000058925">
    <property type="component" value="Chromosome"/>
</dbReference>
<dbReference type="InterPro" id="IPR013087">
    <property type="entry name" value="Znf_C2H2_type"/>
</dbReference>
<evidence type="ECO:0000259" key="1">
    <source>
        <dbReference type="PROSITE" id="PS50157"/>
    </source>
</evidence>